<dbReference type="PROSITE" id="PS51819">
    <property type="entry name" value="VOC"/>
    <property type="match status" value="1"/>
</dbReference>
<evidence type="ECO:0000313" key="3">
    <source>
        <dbReference type="Proteomes" id="UP001156702"/>
    </source>
</evidence>
<comment type="caution">
    <text evidence="2">The sequence shown here is derived from an EMBL/GenBank/DDBJ whole genome shotgun (WGS) entry which is preliminary data.</text>
</comment>
<dbReference type="Proteomes" id="UP001156702">
    <property type="component" value="Unassembled WGS sequence"/>
</dbReference>
<name>A0ABQ5ZBL3_9HYPH</name>
<keyword evidence="3" id="KW-1185">Reference proteome</keyword>
<organism evidence="2 3">
    <name type="scientific">Shinella yambaruensis</name>
    <dbReference type="NCBI Taxonomy" id="415996"/>
    <lineage>
        <taxon>Bacteria</taxon>
        <taxon>Pseudomonadati</taxon>
        <taxon>Pseudomonadota</taxon>
        <taxon>Alphaproteobacteria</taxon>
        <taxon>Hyphomicrobiales</taxon>
        <taxon>Rhizobiaceae</taxon>
        <taxon>Shinella</taxon>
    </lineage>
</organism>
<protein>
    <submittedName>
        <fullName evidence="2">Glyoxalase</fullName>
    </submittedName>
</protein>
<dbReference type="PANTHER" id="PTHR35006:SF4">
    <property type="entry name" value="BLR7706 PROTEIN"/>
    <property type="match status" value="1"/>
</dbReference>
<gene>
    <name evidence="2" type="ORF">GCM10007923_12680</name>
</gene>
<sequence length="188" mass="19384">MLHHLSLGVCDILRAAAFYSAIFPPRSSKASAADALRPAAPCAWRAVPSSLSHHLSLGVCDILRAAAFYDAVLALLGYARVWSDIRRGEPGQAIGCGPPGGGDKPCLKDHGTAAAAPGPGFHIAFAAPSRGAVDAFHRAALAAGGRDNGAPGLRLPYGPTYYAAFIIDPDEHRIEAVCKDPAGPPAGR</sequence>
<evidence type="ECO:0000313" key="2">
    <source>
        <dbReference type="EMBL" id="GLR50063.1"/>
    </source>
</evidence>
<accession>A0ABQ5ZBL3</accession>
<dbReference type="Gene3D" id="3.10.180.10">
    <property type="entry name" value="2,3-Dihydroxybiphenyl 1,2-Dioxygenase, domain 1"/>
    <property type="match status" value="1"/>
</dbReference>
<dbReference type="InterPro" id="IPR037523">
    <property type="entry name" value="VOC_core"/>
</dbReference>
<dbReference type="InterPro" id="IPR004360">
    <property type="entry name" value="Glyas_Fos-R_dOase_dom"/>
</dbReference>
<dbReference type="SUPFAM" id="SSF54593">
    <property type="entry name" value="Glyoxalase/Bleomycin resistance protein/Dihydroxybiphenyl dioxygenase"/>
    <property type="match status" value="1"/>
</dbReference>
<dbReference type="PANTHER" id="PTHR35006">
    <property type="entry name" value="GLYOXALASE FAMILY PROTEIN (AFU_ORTHOLOGUE AFUA_5G14830)"/>
    <property type="match status" value="1"/>
</dbReference>
<reference evidence="3" key="1">
    <citation type="journal article" date="2019" name="Int. J. Syst. Evol. Microbiol.">
        <title>The Global Catalogue of Microorganisms (GCM) 10K type strain sequencing project: providing services to taxonomists for standard genome sequencing and annotation.</title>
        <authorList>
            <consortium name="The Broad Institute Genomics Platform"/>
            <consortium name="The Broad Institute Genome Sequencing Center for Infectious Disease"/>
            <person name="Wu L."/>
            <person name="Ma J."/>
        </authorList>
    </citation>
    <scope>NUCLEOTIDE SEQUENCE [LARGE SCALE GENOMIC DNA]</scope>
    <source>
        <strain evidence="3">NBRC 102122</strain>
    </source>
</reference>
<dbReference type="Pfam" id="PF00903">
    <property type="entry name" value="Glyoxalase"/>
    <property type="match status" value="1"/>
</dbReference>
<feature type="domain" description="VOC" evidence="1">
    <location>
        <begin position="51"/>
        <end position="179"/>
    </location>
</feature>
<dbReference type="CDD" id="cd07262">
    <property type="entry name" value="VOC_like"/>
    <property type="match status" value="1"/>
</dbReference>
<dbReference type="EMBL" id="BSOP01000009">
    <property type="protein sequence ID" value="GLR50063.1"/>
    <property type="molecule type" value="Genomic_DNA"/>
</dbReference>
<dbReference type="InterPro" id="IPR029068">
    <property type="entry name" value="Glyas_Bleomycin-R_OHBP_Dase"/>
</dbReference>
<proteinExistence type="predicted"/>
<evidence type="ECO:0000259" key="1">
    <source>
        <dbReference type="PROSITE" id="PS51819"/>
    </source>
</evidence>